<evidence type="ECO:0000259" key="1">
    <source>
        <dbReference type="Pfam" id="PF24705"/>
    </source>
</evidence>
<dbReference type="RefSeq" id="WP_344195362.1">
    <property type="nucleotide sequence ID" value="NZ_BAAARN010000004.1"/>
</dbReference>
<keyword evidence="3" id="KW-1185">Reference proteome</keyword>
<organism evidence="2 3">
    <name type="scientific">Pedococcus aerophilus</name>
    <dbReference type="NCBI Taxonomy" id="436356"/>
    <lineage>
        <taxon>Bacteria</taxon>
        <taxon>Bacillati</taxon>
        <taxon>Actinomycetota</taxon>
        <taxon>Actinomycetes</taxon>
        <taxon>Micrococcales</taxon>
        <taxon>Intrasporangiaceae</taxon>
        <taxon>Pedococcus</taxon>
    </lineage>
</organism>
<dbReference type="Proteomes" id="UP001501326">
    <property type="component" value="Unassembled WGS sequence"/>
</dbReference>
<evidence type="ECO:0000313" key="2">
    <source>
        <dbReference type="EMBL" id="GAA2738919.1"/>
    </source>
</evidence>
<proteinExistence type="predicted"/>
<dbReference type="Pfam" id="PF24705">
    <property type="entry name" value="DUF7668"/>
    <property type="match status" value="1"/>
</dbReference>
<comment type="caution">
    <text evidence="2">The sequence shown here is derived from an EMBL/GenBank/DDBJ whole genome shotgun (WGS) entry which is preliminary data.</text>
</comment>
<reference evidence="2 3" key="1">
    <citation type="journal article" date="2019" name="Int. J. Syst. Evol. Microbiol.">
        <title>The Global Catalogue of Microorganisms (GCM) 10K type strain sequencing project: providing services to taxonomists for standard genome sequencing and annotation.</title>
        <authorList>
            <consortium name="The Broad Institute Genomics Platform"/>
            <consortium name="The Broad Institute Genome Sequencing Center for Infectious Disease"/>
            <person name="Wu L."/>
            <person name="Ma J."/>
        </authorList>
    </citation>
    <scope>NUCLEOTIDE SEQUENCE [LARGE SCALE GENOMIC DNA]</scope>
    <source>
        <strain evidence="2 3">JCM 16378</strain>
    </source>
</reference>
<feature type="domain" description="DUF7668" evidence="1">
    <location>
        <begin position="20"/>
        <end position="100"/>
    </location>
</feature>
<name>A0ABN3UV80_9MICO</name>
<protein>
    <recommendedName>
        <fullName evidence="1">DUF7668 domain-containing protein</fullName>
    </recommendedName>
</protein>
<gene>
    <name evidence="2" type="ORF">GCM10009867_32680</name>
</gene>
<accession>A0ABN3UV80</accession>
<sequence>MGTIPERHRPAVRAALKSLVQGDRPDLLVWVRDYGASGADLTTQPEAIWDHPLTDFLQREDGTASVVVPLWTTEESPSDLCAEGEITAGGAVELIDVHVL</sequence>
<dbReference type="EMBL" id="BAAARN010000004">
    <property type="protein sequence ID" value="GAA2738919.1"/>
    <property type="molecule type" value="Genomic_DNA"/>
</dbReference>
<evidence type="ECO:0000313" key="3">
    <source>
        <dbReference type="Proteomes" id="UP001501326"/>
    </source>
</evidence>
<dbReference type="InterPro" id="IPR056085">
    <property type="entry name" value="DUF7668"/>
</dbReference>